<dbReference type="GO" id="GO:0016874">
    <property type="term" value="F:ligase activity"/>
    <property type="evidence" value="ECO:0007669"/>
    <property type="project" value="UniProtKB-KW"/>
</dbReference>
<dbReference type="Pfam" id="PF04932">
    <property type="entry name" value="Wzy_C"/>
    <property type="match status" value="1"/>
</dbReference>
<feature type="transmembrane region" description="Helical" evidence="6">
    <location>
        <begin position="428"/>
        <end position="445"/>
    </location>
</feature>
<evidence type="ECO:0000256" key="6">
    <source>
        <dbReference type="SAM" id="Phobius"/>
    </source>
</evidence>
<dbReference type="PANTHER" id="PTHR37422:SF23">
    <property type="entry name" value="TEICHURONIC ACID BIOSYNTHESIS PROTEIN TUAE"/>
    <property type="match status" value="1"/>
</dbReference>
<dbReference type="PROSITE" id="PS50005">
    <property type="entry name" value="TPR"/>
    <property type="match status" value="1"/>
</dbReference>
<keyword evidence="8" id="KW-0436">Ligase</keyword>
<evidence type="ECO:0000256" key="3">
    <source>
        <dbReference type="ARBA" id="ARBA00022989"/>
    </source>
</evidence>
<feature type="domain" description="O-antigen ligase-related" evidence="7">
    <location>
        <begin position="257"/>
        <end position="404"/>
    </location>
</feature>
<evidence type="ECO:0000256" key="4">
    <source>
        <dbReference type="ARBA" id="ARBA00023136"/>
    </source>
</evidence>
<proteinExistence type="predicted"/>
<dbReference type="AlphaFoldDB" id="A0A518KBK5"/>
<evidence type="ECO:0000256" key="2">
    <source>
        <dbReference type="ARBA" id="ARBA00022692"/>
    </source>
</evidence>
<dbReference type="Proteomes" id="UP000316426">
    <property type="component" value="Chromosome"/>
</dbReference>
<dbReference type="EMBL" id="CP036349">
    <property type="protein sequence ID" value="QDV75175.1"/>
    <property type="molecule type" value="Genomic_DNA"/>
</dbReference>
<organism evidence="8 9">
    <name type="scientific">Botrimarina mediterranea</name>
    <dbReference type="NCBI Taxonomy" id="2528022"/>
    <lineage>
        <taxon>Bacteria</taxon>
        <taxon>Pseudomonadati</taxon>
        <taxon>Planctomycetota</taxon>
        <taxon>Planctomycetia</taxon>
        <taxon>Pirellulales</taxon>
        <taxon>Lacipirellulaceae</taxon>
        <taxon>Botrimarina</taxon>
    </lineage>
</organism>
<evidence type="ECO:0000313" key="8">
    <source>
        <dbReference type="EMBL" id="QDV75175.1"/>
    </source>
</evidence>
<dbReference type="KEGG" id="bmei:Spa11_33880"/>
<feature type="transmembrane region" description="Helical" evidence="6">
    <location>
        <begin position="49"/>
        <end position="68"/>
    </location>
</feature>
<dbReference type="InterPro" id="IPR007016">
    <property type="entry name" value="O-antigen_ligase-rel_domated"/>
</dbReference>
<feature type="transmembrane region" description="Helical" evidence="6">
    <location>
        <begin position="252"/>
        <end position="268"/>
    </location>
</feature>
<keyword evidence="2 6" id="KW-0812">Transmembrane</keyword>
<keyword evidence="5" id="KW-0802">TPR repeat</keyword>
<feature type="transmembrane region" description="Helical" evidence="6">
    <location>
        <begin position="215"/>
        <end position="232"/>
    </location>
</feature>
<feature type="transmembrane region" description="Helical" evidence="6">
    <location>
        <begin position="498"/>
        <end position="517"/>
    </location>
</feature>
<evidence type="ECO:0000313" key="9">
    <source>
        <dbReference type="Proteomes" id="UP000316426"/>
    </source>
</evidence>
<dbReference type="PANTHER" id="PTHR37422">
    <property type="entry name" value="TEICHURONIC ACID BIOSYNTHESIS PROTEIN TUAE"/>
    <property type="match status" value="1"/>
</dbReference>
<keyword evidence="3 6" id="KW-1133">Transmembrane helix</keyword>
<comment type="subcellular location">
    <subcellularLocation>
        <location evidence="1">Membrane</location>
        <topology evidence="1">Multi-pass membrane protein</topology>
    </subcellularLocation>
</comment>
<sequence length="911" mass="98019">MTIAGLMHRVTLIRWCSVQSRQTALDLTLVVGLGLTLLALGGRHDGGCLVYVATVALATLLTVLNSAGAGRTIRVQKGPLLLGIAALACVVVQLVPLPVGLLNALAPGHASLLPLWSEESPLGRWTRVSLAPPETFEGLAVLVSHCLLFFVVAERVRSEGDVKKVLGCVAVASVVLAIIGVVQAGFPDGRLLWMYDYPSRSFKGQVQGAFANRNHFAHFLIFGLASLAPFAFQRSIRAKGSTALGSEKTRRIVCLGAMIFVVVILVATQSRGGVAAFGVALLVAVIGCWWRRLVGLKETLLLAAMASVVLLGVSLFDYEKVTNRLNDLVSGEIEELDANAGRRLIWGANARAFLANPWLGHGAGSHRYVYPAYIDGSSAREFTHAESGYFQIASENGAAGLLVLAAAAAMVVRTLLCGLRRAASPNGVLLQAVLMAGIAASFAHSVVDFVWYVPSLAMLAIIFAACATRLEQLHPVGKLNESAPPQLSRANGAPISSWFPAAVAVTAGALAVAISWGPGLGSLAWDRYLRASKTTQSLEASLLTSATEEGDPHLLATIDETIRRAVNELLMVVENDPQNARAHTRLAGRLMQQFESAVMQGENPLSIEMIADTVTSGGFQSKAEVRDWLARAFGEDALLLPRALEHAQAAIRLCPLQGETYLQATRLSFLDADPLPLGGAIAQAVRLQPNDGGVRFDAGRQIHLSGDVEAALEHYRASIRLPGSHRERLVLSLARVLPASVFVAELDPDCAATDLVLAAYRQSGTDEDLVAIAEHAEGSTLAESEALSPRDSARRWRQVSVVNRSLKRYEKAIECATRAYELCPNDFWVRFDLAFAYFDSGAFVEADPHLRWCLSRRPDLRHLQSSLQAAAKRRLEMASGERMRTVSRFLAPRRLPIVESDAHSSPETVAR</sequence>
<feature type="transmembrane region" description="Helical" evidence="6">
    <location>
        <begin position="165"/>
        <end position="186"/>
    </location>
</feature>
<protein>
    <submittedName>
        <fullName evidence="8">O-Antigen ligase</fullName>
    </submittedName>
</protein>
<feature type="transmembrane region" description="Helical" evidence="6">
    <location>
        <begin position="80"/>
        <end position="106"/>
    </location>
</feature>
<feature type="transmembrane region" description="Helical" evidence="6">
    <location>
        <begin position="274"/>
        <end position="293"/>
    </location>
</feature>
<evidence type="ECO:0000259" key="7">
    <source>
        <dbReference type="Pfam" id="PF04932"/>
    </source>
</evidence>
<accession>A0A518KBK5</accession>
<dbReference type="InterPro" id="IPR051533">
    <property type="entry name" value="WaaL-like"/>
</dbReference>
<feature type="transmembrane region" description="Helical" evidence="6">
    <location>
        <begin position="24"/>
        <end position="43"/>
    </location>
</feature>
<dbReference type="InterPro" id="IPR019734">
    <property type="entry name" value="TPR_rpt"/>
</dbReference>
<feature type="repeat" description="TPR" evidence="5">
    <location>
        <begin position="793"/>
        <end position="826"/>
    </location>
</feature>
<feature type="transmembrane region" description="Helical" evidence="6">
    <location>
        <begin position="300"/>
        <end position="318"/>
    </location>
</feature>
<gene>
    <name evidence="8" type="ORF">Spa11_33880</name>
</gene>
<keyword evidence="9" id="KW-1185">Reference proteome</keyword>
<name>A0A518KBK5_9BACT</name>
<reference evidence="8 9" key="1">
    <citation type="submission" date="2019-02" db="EMBL/GenBank/DDBJ databases">
        <title>Deep-cultivation of Planctomycetes and their phenomic and genomic characterization uncovers novel biology.</title>
        <authorList>
            <person name="Wiegand S."/>
            <person name="Jogler M."/>
            <person name="Boedeker C."/>
            <person name="Pinto D."/>
            <person name="Vollmers J."/>
            <person name="Rivas-Marin E."/>
            <person name="Kohn T."/>
            <person name="Peeters S.H."/>
            <person name="Heuer A."/>
            <person name="Rast P."/>
            <person name="Oberbeckmann S."/>
            <person name="Bunk B."/>
            <person name="Jeske O."/>
            <person name="Meyerdierks A."/>
            <person name="Storesund J.E."/>
            <person name="Kallscheuer N."/>
            <person name="Luecker S."/>
            <person name="Lage O.M."/>
            <person name="Pohl T."/>
            <person name="Merkel B.J."/>
            <person name="Hornburger P."/>
            <person name="Mueller R.-W."/>
            <person name="Bruemmer F."/>
            <person name="Labrenz M."/>
            <person name="Spormann A.M."/>
            <person name="Op den Camp H."/>
            <person name="Overmann J."/>
            <person name="Amann R."/>
            <person name="Jetten M.S.M."/>
            <person name="Mascher T."/>
            <person name="Medema M.H."/>
            <person name="Devos D.P."/>
            <person name="Kaster A.-K."/>
            <person name="Ovreas L."/>
            <person name="Rohde M."/>
            <person name="Galperin M.Y."/>
            <person name="Jogler C."/>
        </authorList>
    </citation>
    <scope>NUCLEOTIDE SEQUENCE [LARGE SCALE GENOMIC DNA]</scope>
    <source>
        <strain evidence="8 9">Spa11</strain>
    </source>
</reference>
<dbReference type="InterPro" id="IPR011990">
    <property type="entry name" value="TPR-like_helical_dom_sf"/>
</dbReference>
<dbReference type="SUPFAM" id="SSF48452">
    <property type="entry name" value="TPR-like"/>
    <property type="match status" value="1"/>
</dbReference>
<feature type="transmembrane region" description="Helical" evidence="6">
    <location>
        <begin position="135"/>
        <end position="153"/>
    </location>
</feature>
<feature type="transmembrane region" description="Helical" evidence="6">
    <location>
        <begin position="451"/>
        <end position="470"/>
    </location>
</feature>
<dbReference type="Gene3D" id="1.25.40.10">
    <property type="entry name" value="Tetratricopeptide repeat domain"/>
    <property type="match status" value="1"/>
</dbReference>
<feature type="transmembrane region" description="Helical" evidence="6">
    <location>
        <begin position="397"/>
        <end position="416"/>
    </location>
</feature>
<keyword evidence="4 6" id="KW-0472">Membrane</keyword>
<dbReference type="SMART" id="SM00028">
    <property type="entry name" value="TPR"/>
    <property type="match status" value="3"/>
</dbReference>
<dbReference type="GO" id="GO:0016020">
    <property type="term" value="C:membrane"/>
    <property type="evidence" value="ECO:0007669"/>
    <property type="project" value="UniProtKB-SubCell"/>
</dbReference>
<evidence type="ECO:0000256" key="1">
    <source>
        <dbReference type="ARBA" id="ARBA00004141"/>
    </source>
</evidence>
<evidence type="ECO:0000256" key="5">
    <source>
        <dbReference type="PROSITE-ProRule" id="PRU00339"/>
    </source>
</evidence>